<dbReference type="EMBL" id="JAAHFQ010000907">
    <property type="protein sequence ID" value="NER31700.1"/>
    <property type="molecule type" value="Genomic_DNA"/>
</dbReference>
<dbReference type="InterPro" id="IPR024983">
    <property type="entry name" value="CHAT_dom"/>
</dbReference>
<accession>A0A6B3NIX8</accession>
<sequence length="72" mass="8060">SRSLIAAGVPIVLVSLWAVPDAPTTELMIQFYRQMQQNQDQAQALRHAMLKTMQKHPNPISWAAFTLIGEAE</sequence>
<gene>
    <name evidence="2" type="ORF">F6J89_29830</name>
</gene>
<feature type="non-terminal residue" evidence="2">
    <location>
        <position position="1"/>
    </location>
</feature>
<evidence type="ECO:0000259" key="1">
    <source>
        <dbReference type="Pfam" id="PF12770"/>
    </source>
</evidence>
<evidence type="ECO:0000313" key="2">
    <source>
        <dbReference type="EMBL" id="NER31700.1"/>
    </source>
</evidence>
<name>A0A6B3NIX8_9CYAN</name>
<proteinExistence type="predicted"/>
<organism evidence="2">
    <name type="scientific">Symploca sp. SIO1C4</name>
    <dbReference type="NCBI Taxonomy" id="2607765"/>
    <lineage>
        <taxon>Bacteria</taxon>
        <taxon>Bacillati</taxon>
        <taxon>Cyanobacteriota</taxon>
        <taxon>Cyanophyceae</taxon>
        <taxon>Coleofasciculales</taxon>
        <taxon>Coleofasciculaceae</taxon>
        <taxon>Symploca</taxon>
    </lineage>
</organism>
<dbReference type="AlphaFoldDB" id="A0A6B3NIX8"/>
<dbReference type="Pfam" id="PF12770">
    <property type="entry name" value="CHAT"/>
    <property type="match status" value="1"/>
</dbReference>
<protein>
    <submittedName>
        <fullName evidence="2">CHAT domain-containing protein</fullName>
    </submittedName>
</protein>
<feature type="domain" description="CHAT" evidence="1">
    <location>
        <begin position="2"/>
        <end position="70"/>
    </location>
</feature>
<reference evidence="2" key="1">
    <citation type="submission" date="2019-11" db="EMBL/GenBank/DDBJ databases">
        <title>Genomic insights into an expanded diversity of filamentous marine cyanobacteria reveals the extraordinary biosynthetic potential of Moorea and Okeania.</title>
        <authorList>
            <person name="Ferreira Leao T."/>
            <person name="Wang M."/>
            <person name="Moss N."/>
            <person name="Da Silva R."/>
            <person name="Sanders J."/>
            <person name="Nurk S."/>
            <person name="Gurevich A."/>
            <person name="Humphrey G."/>
            <person name="Reher R."/>
            <person name="Zhu Q."/>
            <person name="Belda-Ferre P."/>
            <person name="Glukhov E."/>
            <person name="Rex R."/>
            <person name="Dorrestein P.C."/>
            <person name="Knight R."/>
            <person name="Pevzner P."/>
            <person name="Gerwick W.H."/>
            <person name="Gerwick L."/>
        </authorList>
    </citation>
    <scope>NUCLEOTIDE SEQUENCE</scope>
    <source>
        <strain evidence="2">SIO1C4</strain>
    </source>
</reference>
<comment type="caution">
    <text evidence="2">The sequence shown here is derived from an EMBL/GenBank/DDBJ whole genome shotgun (WGS) entry which is preliminary data.</text>
</comment>